<gene>
    <name evidence="2" type="ORF">CHO01_32860</name>
    <name evidence="3" type="ORF">HNR08_003874</name>
</gene>
<evidence type="ECO:0000313" key="5">
    <source>
        <dbReference type="Proteomes" id="UP000564629"/>
    </source>
</evidence>
<organism evidence="2 4">
    <name type="scientific">Cellulomonas hominis</name>
    <dbReference type="NCBI Taxonomy" id="156981"/>
    <lineage>
        <taxon>Bacteria</taxon>
        <taxon>Bacillati</taxon>
        <taxon>Actinomycetota</taxon>
        <taxon>Actinomycetes</taxon>
        <taxon>Micrococcales</taxon>
        <taxon>Cellulomonadaceae</taxon>
        <taxon>Cellulomonas</taxon>
    </lineage>
</organism>
<evidence type="ECO:0000259" key="1">
    <source>
        <dbReference type="Pfam" id="PF05368"/>
    </source>
</evidence>
<evidence type="ECO:0000313" key="2">
    <source>
        <dbReference type="EMBL" id="GEL48170.1"/>
    </source>
</evidence>
<dbReference type="PANTHER" id="PTHR43162">
    <property type="match status" value="1"/>
</dbReference>
<dbReference type="Proteomes" id="UP000321723">
    <property type="component" value="Unassembled WGS sequence"/>
</dbReference>
<dbReference type="InterPro" id="IPR036291">
    <property type="entry name" value="NAD(P)-bd_dom_sf"/>
</dbReference>
<dbReference type="Gene3D" id="3.40.50.720">
    <property type="entry name" value="NAD(P)-binding Rossmann-like Domain"/>
    <property type="match status" value="1"/>
</dbReference>
<proteinExistence type="predicted"/>
<dbReference type="EMBL" id="BJVQ01000064">
    <property type="protein sequence ID" value="GEL48170.1"/>
    <property type="molecule type" value="Genomic_DNA"/>
</dbReference>
<dbReference type="PANTHER" id="PTHR43162:SF1">
    <property type="entry name" value="PRESTALK A DIFFERENTIATION PROTEIN A"/>
    <property type="match status" value="1"/>
</dbReference>
<reference evidence="3 5" key="2">
    <citation type="submission" date="2020-08" db="EMBL/GenBank/DDBJ databases">
        <title>Sequencing the genomes of 1000 actinobacteria strains.</title>
        <authorList>
            <person name="Klenk H.-P."/>
        </authorList>
    </citation>
    <scope>NUCLEOTIDE SEQUENCE [LARGE SCALE GENOMIC DNA]</scope>
    <source>
        <strain evidence="3 5">DSM 9581</strain>
    </source>
</reference>
<dbReference type="OrthoDB" id="5180065at2"/>
<dbReference type="SUPFAM" id="SSF51735">
    <property type="entry name" value="NAD(P)-binding Rossmann-fold domains"/>
    <property type="match status" value="1"/>
</dbReference>
<protein>
    <submittedName>
        <fullName evidence="2">NmrA family transcriptional regulator</fullName>
    </submittedName>
</protein>
<dbReference type="Proteomes" id="UP000564629">
    <property type="component" value="Unassembled WGS sequence"/>
</dbReference>
<sequence length="288" mass="30051">MTGTVVVTGAGGNVGGAVVRSLLGRGTAVRAAGTDPRRLARLHPEAAAVHLDLHDPATFGPAVAGAHALFLVRPPAIATVGPTLNALVDAAVAAGVAHVVFSSVTGADTNRVVPHHRVETHLRSSGAGWTILRPGFFAQNLADAYRTDIVGDSRILLPAGTGRAAFIDVRDLGDVAAAVLADPAAHRGAGYTLTGPQALDFQGVAAVLTRELGRPVRYEPTSAVRYVRHVHAQGRPRTQAVVQTVLHTGLRRGQAETVDPTLERLLGRPGRTLAQYVHDHRGLWAPAP</sequence>
<dbReference type="InterPro" id="IPR008030">
    <property type="entry name" value="NmrA-like"/>
</dbReference>
<dbReference type="RefSeq" id="WP_146839955.1">
    <property type="nucleotide sequence ID" value="NZ_BJVQ01000064.1"/>
</dbReference>
<evidence type="ECO:0000313" key="4">
    <source>
        <dbReference type="Proteomes" id="UP000321723"/>
    </source>
</evidence>
<keyword evidence="4" id="KW-1185">Reference proteome</keyword>
<evidence type="ECO:0000313" key="3">
    <source>
        <dbReference type="EMBL" id="MBB5475138.1"/>
    </source>
</evidence>
<dbReference type="Gene3D" id="3.90.25.10">
    <property type="entry name" value="UDP-galactose 4-epimerase, domain 1"/>
    <property type="match status" value="1"/>
</dbReference>
<comment type="caution">
    <text evidence="2">The sequence shown here is derived from an EMBL/GenBank/DDBJ whole genome shotgun (WGS) entry which is preliminary data.</text>
</comment>
<dbReference type="InterPro" id="IPR051604">
    <property type="entry name" value="Ergot_Alk_Oxidoreductase"/>
</dbReference>
<dbReference type="Pfam" id="PF05368">
    <property type="entry name" value="NmrA"/>
    <property type="match status" value="1"/>
</dbReference>
<feature type="domain" description="NmrA-like" evidence="1">
    <location>
        <begin position="1"/>
        <end position="221"/>
    </location>
</feature>
<dbReference type="EMBL" id="JACHDN010000001">
    <property type="protein sequence ID" value="MBB5475138.1"/>
    <property type="molecule type" value="Genomic_DNA"/>
</dbReference>
<accession>A0A511FFZ4</accession>
<reference evidence="2 4" key="1">
    <citation type="submission" date="2019-07" db="EMBL/GenBank/DDBJ databases">
        <title>Whole genome shotgun sequence of Cellulomonas hominis NBRC 16055.</title>
        <authorList>
            <person name="Hosoyama A."/>
            <person name="Uohara A."/>
            <person name="Ohji S."/>
            <person name="Ichikawa N."/>
        </authorList>
    </citation>
    <scope>NUCLEOTIDE SEQUENCE [LARGE SCALE GENOMIC DNA]</scope>
    <source>
        <strain evidence="2 4">NBRC 16055</strain>
    </source>
</reference>
<name>A0A511FFZ4_9CELL</name>
<dbReference type="AlphaFoldDB" id="A0A511FFZ4"/>